<name>A0A7G5XCH5_9BACT</name>
<dbReference type="EMBL" id="CP060007">
    <property type="protein sequence ID" value="QNA43178.1"/>
    <property type="molecule type" value="Genomic_DNA"/>
</dbReference>
<feature type="signal peptide" evidence="2">
    <location>
        <begin position="1"/>
        <end position="19"/>
    </location>
</feature>
<dbReference type="PROSITE" id="PS51257">
    <property type="entry name" value="PROKAR_LIPOPROTEIN"/>
    <property type="match status" value="1"/>
</dbReference>
<feature type="chain" id="PRO_5028918102" evidence="2">
    <location>
        <begin position="20"/>
        <end position="327"/>
    </location>
</feature>
<feature type="compositionally biased region" description="Basic and acidic residues" evidence="1">
    <location>
        <begin position="318"/>
        <end position="327"/>
    </location>
</feature>
<dbReference type="RefSeq" id="WP_182801443.1">
    <property type="nucleotide sequence ID" value="NZ_CP060007.1"/>
</dbReference>
<dbReference type="Proteomes" id="UP000515344">
    <property type="component" value="Chromosome"/>
</dbReference>
<dbReference type="KEGG" id="lacs:H4075_13940"/>
<protein>
    <submittedName>
        <fullName evidence="3">Uncharacterized protein</fullName>
    </submittedName>
</protein>
<keyword evidence="4" id="KW-1185">Reference proteome</keyword>
<reference evidence="4" key="1">
    <citation type="submission" date="2020-08" db="EMBL/GenBank/DDBJ databases">
        <title>Lacibacter sp. S13-6-6 genome sequencing.</title>
        <authorList>
            <person name="Jin L."/>
        </authorList>
    </citation>
    <scope>NUCLEOTIDE SEQUENCE [LARGE SCALE GENOMIC DNA]</scope>
    <source>
        <strain evidence="4">S13-6-6</strain>
    </source>
</reference>
<evidence type="ECO:0000313" key="4">
    <source>
        <dbReference type="Proteomes" id="UP000515344"/>
    </source>
</evidence>
<sequence>MPKTLLKHVWVLLFITACATVSQDHLSSNRNQVQVVKPATSTLLFIDTMLVGVQPLPLTDLQQTEEGQIVLAEGYYEANYKSYCLQPGTPDPTDKDAYLQTPLQTHRKEIVETALRNSLTKPHLNQKNIQLLLWSVVSGSDYNKLSWPVQLTAQELLTRKQIFELKGGVMGVVKTVAKALPETKFTGAHINMRQMFETGANTYEAFERVAVLREKSVVHKVDYKKEQWYKQDGGYYLRYFPNGYQQVKIQVYVPAGTLDSTGMQDGNYLLFDPVNRMATPANSNAQRLGIGAPVAEIIRKIIRIQKDAPKTKQPTPKEQPKTSKEQQ</sequence>
<evidence type="ECO:0000256" key="1">
    <source>
        <dbReference type="SAM" id="MobiDB-lite"/>
    </source>
</evidence>
<gene>
    <name evidence="3" type="ORF">H4075_13940</name>
</gene>
<proteinExistence type="predicted"/>
<dbReference type="AlphaFoldDB" id="A0A7G5XCH5"/>
<accession>A0A7G5XCH5</accession>
<keyword evidence="2" id="KW-0732">Signal</keyword>
<evidence type="ECO:0000313" key="3">
    <source>
        <dbReference type="EMBL" id="QNA43178.1"/>
    </source>
</evidence>
<organism evidence="3 4">
    <name type="scientific">Lacibacter sediminis</name>
    <dbReference type="NCBI Taxonomy" id="2760713"/>
    <lineage>
        <taxon>Bacteria</taxon>
        <taxon>Pseudomonadati</taxon>
        <taxon>Bacteroidota</taxon>
        <taxon>Chitinophagia</taxon>
        <taxon>Chitinophagales</taxon>
        <taxon>Chitinophagaceae</taxon>
        <taxon>Lacibacter</taxon>
    </lineage>
</organism>
<feature type="region of interest" description="Disordered" evidence="1">
    <location>
        <begin position="306"/>
        <end position="327"/>
    </location>
</feature>
<evidence type="ECO:0000256" key="2">
    <source>
        <dbReference type="SAM" id="SignalP"/>
    </source>
</evidence>